<dbReference type="Pfam" id="PF00004">
    <property type="entry name" value="AAA"/>
    <property type="match status" value="1"/>
</dbReference>
<name>A0A7T8HEV3_CALRO</name>
<dbReference type="InterPro" id="IPR003959">
    <property type="entry name" value="ATPase_AAA_core"/>
</dbReference>
<feature type="region of interest" description="Disordered" evidence="4">
    <location>
        <begin position="412"/>
        <end position="435"/>
    </location>
</feature>
<feature type="region of interest" description="Disordered" evidence="4">
    <location>
        <begin position="1"/>
        <end position="26"/>
    </location>
</feature>
<dbReference type="SUPFAM" id="SSF52540">
    <property type="entry name" value="P-loop containing nucleoside triphosphate hydrolases"/>
    <property type="match status" value="1"/>
</dbReference>
<dbReference type="Proteomes" id="UP000595437">
    <property type="component" value="Chromosome 6"/>
</dbReference>
<feature type="domain" description="AAA+ ATPase" evidence="5">
    <location>
        <begin position="589"/>
        <end position="756"/>
    </location>
</feature>
<dbReference type="GO" id="GO:0005524">
    <property type="term" value="F:ATP binding"/>
    <property type="evidence" value="ECO:0007669"/>
    <property type="project" value="InterPro"/>
</dbReference>
<feature type="region of interest" description="Disordered" evidence="4">
    <location>
        <begin position="95"/>
        <end position="125"/>
    </location>
</feature>
<organism evidence="6 7">
    <name type="scientific">Caligus rogercresseyi</name>
    <name type="common">Sea louse</name>
    <dbReference type="NCBI Taxonomy" id="217165"/>
    <lineage>
        <taxon>Eukaryota</taxon>
        <taxon>Metazoa</taxon>
        <taxon>Ecdysozoa</taxon>
        <taxon>Arthropoda</taxon>
        <taxon>Crustacea</taxon>
        <taxon>Multicrustacea</taxon>
        <taxon>Hexanauplia</taxon>
        <taxon>Copepoda</taxon>
        <taxon>Siphonostomatoida</taxon>
        <taxon>Caligidae</taxon>
        <taxon>Caligus</taxon>
    </lineage>
</organism>
<dbReference type="AlphaFoldDB" id="A0A7T8HEV3"/>
<evidence type="ECO:0000256" key="2">
    <source>
        <dbReference type="ARBA" id="ARBA00023054"/>
    </source>
</evidence>
<dbReference type="PANTHER" id="PTHR12784:SF28">
    <property type="entry name" value="PROTEIN SICKIE"/>
    <property type="match status" value="1"/>
</dbReference>
<proteinExistence type="inferred from homology"/>
<dbReference type="GO" id="GO:0016887">
    <property type="term" value="F:ATP hydrolysis activity"/>
    <property type="evidence" value="ECO:0007669"/>
    <property type="project" value="InterPro"/>
</dbReference>
<dbReference type="Gene3D" id="3.40.50.300">
    <property type="entry name" value="P-loop containing nucleotide triphosphate hydrolases"/>
    <property type="match status" value="1"/>
</dbReference>
<dbReference type="InterPro" id="IPR057126">
    <property type="entry name" value="NAV1-like_ubiquitin-like"/>
</dbReference>
<dbReference type="InterPro" id="IPR039041">
    <property type="entry name" value="Nav/unc-53"/>
</dbReference>
<keyword evidence="7" id="KW-1185">Reference proteome</keyword>
<evidence type="ECO:0000259" key="5">
    <source>
        <dbReference type="SMART" id="SM00382"/>
    </source>
</evidence>
<feature type="compositionally biased region" description="Basic residues" evidence="4">
    <location>
        <begin position="1"/>
        <end position="13"/>
    </location>
</feature>
<reference evidence="7" key="1">
    <citation type="submission" date="2021-01" db="EMBL/GenBank/DDBJ databases">
        <title>Caligus Genome Assembly.</title>
        <authorList>
            <person name="Gallardo-Escarate C."/>
        </authorList>
    </citation>
    <scope>NUCLEOTIDE SEQUENCE [LARGE SCALE GENOMIC DNA]</scope>
</reference>
<comment type="similarity">
    <text evidence="1">Belongs to the Nav/unc-53 family.</text>
</comment>
<dbReference type="EMBL" id="CP045895">
    <property type="protein sequence ID" value="QQP48722.1"/>
    <property type="molecule type" value="Genomic_DNA"/>
</dbReference>
<gene>
    <name evidence="6" type="ORF">FKW44_009126</name>
</gene>
<dbReference type="InterPro" id="IPR057568">
    <property type="entry name" value="CortBP2_NAV1-like_AAA_lid"/>
</dbReference>
<dbReference type="SMART" id="SM00382">
    <property type="entry name" value="AAA"/>
    <property type="match status" value="1"/>
</dbReference>
<feature type="region of interest" description="Disordered" evidence="4">
    <location>
        <begin position="263"/>
        <end position="285"/>
    </location>
</feature>
<sequence>MDRIQQKRQRRPSSSKNDGSLSDSNYATYSEINRSSSPYSWLQPASTYAHAVVDPYSAWNESMGSNESLNSSVSSSIQHARANSLSKAKLLMMQQQRISPGNPHRRTLDKSDQSETEYYGIPLRPQGSSLKIKGTEASPPGYIFASTHNYNGIYASNNANKSLSKEEQTNMDIFKLRKELEEEHDKVKNLTSQLATNSHVVAAFQQSLANMSNRLLTLTMTAEQKDTELNELRMTIDKVRQSGVDFGLISSNAPDFSRQISSESFLSDASDSEDRPDGKKKSKRSGWLRHSFSKAFSRGHKMKSKGGSISDAEDGSITKALYEQERCASAASVRAPEIKGSQSSSALDDDKDIVTELQRQLLEKDELLTETRLEALSSAHQLEALRETVSKMRSELQGLKCDNEKLSSIVNASPVTKSSSSSSISSAPEDEVKRRLSSHIPTLSGLSSLDLSATTDPTHKDGGKLVPVSVCGELDNTRIGVIVVSGKSTWELLESLIQRLFKEYVMRVDPVSNLGLAADSIAHYQVGEIRRRSQRNPGNPEMLPYGYLVGDTTDIKVCLRKSVNHVDALAFETLIPKSLVQRYVSLLMEHRRIILSGPTGTGKTFIARKLANFLVQRKRESMTSSPVSSSPPRLDSVANFTVSMNNVNELREYLIGISEKCNSTSSAESLPTVIVLDNLHLAGQLDEVFNNFLKASFETCPYIIGTLNQSTTSSATTHLQLKHNFRWILCAYHMEPVRGFLGRYLRRKLLVVETSSRVFDAEMSSIVDWISKIYSHLNKFLETHSSCGDITFGPRQFLNCPMDASTCRNWFINLWNTVLIPYMTDALREAIQLYGKRASWEDPFAFVQDTWPWSQQLDELSRIKPEDVGFQGEPPAGGQLPSRPNSTGGDSLLLMDELSSPSNADPLFNMLMHLQEAAANNERKEDDEDL</sequence>
<dbReference type="OrthoDB" id="2161974at2759"/>
<dbReference type="InterPro" id="IPR003593">
    <property type="entry name" value="AAA+_ATPase"/>
</dbReference>
<dbReference type="PANTHER" id="PTHR12784">
    <property type="entry name" value="STEERIN"/>
    <property type="match status" value="1"/>
</dbReference>
<accession>A0A7T8HEV3</accession>
<keyword evidence="2 3" id="KW-0175">Coiled coil</keyword>
<feature type="coiled-coil region" evidence="3">
    <location>
        <begin position="163"/>
        <end position="197"/>
    </location>
</feature>
<dbReference type="GO" id="GO:0022008">
    <property type="term" value="P:neurogenesis"/>
    <property type="evidence" value="ECO:0007669"/>
    <property type="project" value="InterPro"/>
</dbReference>
<dbReference type="Pfam" id="PF23092">
    <property type="entry name" value="Ubiquitin_6"/>
    <property type="match status" value="1"/>
</dbReference>
<evidence type="ECO:0000256" key="4">
    <source>
        <dbReference type="SAM" id="MobiDB-lite"/>
    </source>
</evidence>
<dbReference type="Pfam" id="PF25408">
    <property type="entry name" value="AAA_lid_NAV1"/>
    <property type="match status" value="1"/>
</dbReference>
<dbReference type="InterPro" id="IPR027417">
    <property type="entry name" value="P-loop_NTPase"/>
</dbReference>
<evidence type="ECO:0000256" key="1">
    <source>
        <dbReference type="ARBA" id="ARBA00006255"/>
    </source>
</evidence>
<feature type="compositionally biased region" description="Low complexity" evidence="4">
    <location>
        <begin position="14"/>
        <end position="25"/>
    </location>
</feature>
<feature type="region of interest" description="Disordered" evidence="4">
    <location>
        <begin position="866"/>
        <end position="900"/>
    </location>
</feature>
<evidence type="ECO:0000313" key="6">
    <source>
        <dbReference type="EMBL" id="QQP48722.1"/>
    </source>
</evidence>
<evidence type="ECO:0000256" key="3">
    <source>
        <dbReference type="SAM" id="Coils"/>
    </source>
</evidence>
<evidence type="ECO:0000313" key="7">
    <source>
        <dbReference type="Proteomes" id="UP000595437"/>
    </source>
</evidence>
<protein>
    <submittedName>
        <fullName evidence="6">Neuron navigator 2like</fullName>
    </submittedName>
</protein>